<evidence type="ECO:0008006" key="3">
    <source>
        <dbReference type="Google" id="ProtNLM"/>
    </source>
</evidence>
<proteinExistence type="predicted"/>
<evidence type="ECO:0000313" key="1">
    <source>
        <dbReference type="EMBL" id="KAG7400338.1"/>
    </source>
</evidence>
<name>A0A8T1X7M5_9STRA</name>
<evidence type="ECO:0000313" key="2">
    <source>
        <dbReference type="Proteomes" id="UP000693981"/>
    </source>
</evidence>
<keyword evidence="2" id="KW-1185">Reference proteome</keyword>
<dbReference type="EMBL" id="JAGDFL010000032">
    <property type="protein sequence ID" value="KAG7400338.1"/>
    <property type="molecule type" value="Genomic_DNA"/>
</dbReference>
<gene>
    <name evidence="1" type="ORF">PHYBOEH_006095</name>
</gene>
<protein>
    <recommendedName>
        <fullName evidence="3">Bzip transcription factor</fullName>
    </recommendedName>
</protein>
<organism evidence="1 2">
    <name type="scientific">Phytophthora boehmeriae</name>
    <dbReference type="NCBI Taxonomy" id="109152"/>
    <lineage>
        <taxon>Eukaryota</taxon>
        <taxon>Sar</taxon>
        <taxon>Stramenopiles</taxon>
        <taxon>Oomycota</taxon>
        <taxon>Peronosporomycetes</taxon>
        <taxon>Peronosporales</taxon>
        <taxon>Peronosporaceae</taxon>
        <taxon>Phytophthora</taxon>
    </lineage>
</organism>
<dbReference type="AlphaFoldDB" id="A0A8T1X7M5"/>
<sequence>MATDLTKSVERLKQDIYKLELQQQRLACVTSPSGSVWEAVAKYFKLFERGYTFFTMKELPEQNKPQSAQNHVQLEFLRSMMELDVTDGPLCGAEALLDNWRLLSLYHDDLHVQLKRLEQGPNNSLVATATIGLTITANTLLNVYPHLLTGVEAASDRGGWPPLASKLLNQRLEVLASVRFDWESDCGRVVRLESKADLLAPILRLVGSLENVARVFDGALVTPELRVTKVVQ</sequence>
<accession>A0A8T1X7M5</accession>
<comment type="caution">
    <text evidence="1">The sequence shown here is derived from an EMBL/GenBank/DDBJ whole genome shotgun (WGS) entry which is preliminary data.</text>
</comment>
<reference evidence="1" key="1">
    <citation type="submission" date="2021-02" db="EMBL/GenBank/DDBJ databases">
        <authorList>
            <person name="Palmer J.M."/>
        </authorList>
    </citation>
    <scope>NUCLEOTIDE SEQUENCE</scope>
    <source>
        <strain evidence="1">SCRP23</strain>
    </source>
</reference>
<dbReference type="Proteomes" id="UP000693981">
    <property type="component" value="Unassembled WGS sequence"/>
</dbReference>
<dbReference type="OrthoDB" id="127326at2759"/>